<feature type="domain" description="Cytochrome c assembly protein" evidence="7">
    <location>
        <begin position="48"/>
        <end position="141"/>
    </location>
</feature>
<dbReference type="RefSeq" id="WP_242937962.1">
    <property type="nucleotide sequence ID" value="NZ_CP094326.1"/>
</dbReference>
<feature type="transmembrane region" description="Helical" evidence="6">
    <location>
        <begin position="76"/>
        <end position="93"/>
    </location>
</feature>
<feature type="transmembrane region" description="Helical" evidence="6">
    <location>
        <begin position="20"/>
        <end position="45"/>
    </location>
</feature>
<feature type="transmembrane region" description="Helical" evidence="6">
    <location>
        <begin position="113"/>
        <end position="140"/>
    </location>
</feature>
<evidence type="ECO:0000256" key="4">
    <source>
        <dbReference type="ARBA" id="ARBA00022989"/>
    </source>
</evidence>
<evidence type="ECO:0000313" key="9">
    <source>
        <dbReference type="Proteomes" id="UP000829476"/>
    </source>
</evidence>
<evidence type="ECO:0000256" key="5">
    <source>
        <dbReference type="ARBA" id="ARBA00023136"/>
    </source>
</evidence>
<gene>
    <name evidence="8" type="primary">ccsA</name>
    <name evidence="8" type="ORF">MQE36_04395</name>
</gene>
<feature type="transmembrane region" description="Helical" evidence="6">
    <location>
        <begin position="51"/>
        <end position="69"/>
    </location>
</feature>
<sequence>MMPVLAIVKIFSKKKWLPSLWSLTVILSLTGFIVFAGNIILRWYVAQSNGYEMLVFVAWCVLLCGIITYKKSDFTLPLAPLFSGALLFVSYLDRLNPEITNLMPVLKLYWLKIHVAPIVSSYTPLALAALIGVMALAAMIKRARQQHSKQSHLSAFLLL</sequence>
<keyword evidence="9" id="KW-1185">Reference proteome</keyword>
<evidence type="ECO:0000256" key="3">
    <source>
        <dbReference type="ARBA" id="ARBA00022748"/>
    </source>
</evidence>
<proteinExistence type="predicted"/>
<keyword evidence="3" id="KW-0201">Cytochrome c-type biogenesis</keyword>
<dbReference type="EMBL" id="CP094326">
    <property type="protein sequence ID" value="UNY99589.1"/>
    <property type="molecule type" value="Genomic_DNA"/>
</dbReference>
<dbReference type="PANTHER" id="PTHR30071">
    <property type="entry name" value="HEME EXPORTER PROTEIN C"/>
    <property type="match status" value="1"/>
</dbReference>
<name>A0ABY3YP88_9FLAO</name>
<keyword evidence="5 6" id="KW-0472">Membrane</keyword>
<organism evidence="8 9">
    <name type="scientific">Zhouia spongiae</name>
    <dbReference type="NCBI Taxonomy" id="2202721"/>
    <lineage>
        <taxon>Bacteria</taxon>
        <taxon>Pseudomonadati</taxon>
        <taxon>Bacteroidota</taxon>
        <taxon>Flavobacteriia</taxon>
        <taxon>Flavobacteriales</taxon>
        <taxon>Flavobacteriaceae</taxon>
        <taxon>Zhouia</taxon>
    </lineage>
</organism>
<comment type="subcellular location">
    <subcellularLocation>
        <location evidence="1">Membrane</location>
        <topology evidence="1">Multi-pass membrane protein</topology>
    </subcellularLocation>
</comment>
<accession>A0ABY3YP88</accession>
<dbReference type="Pfam" id="PF01578">
    <property type="entry name" value="Cytochrom_C_asm"/>
    <property type="match status" value="1"/>
</dbReference>
<evidence type="ECO:0000313" key="8">
    <source>
        <dbReference type="EMBL" id="UNY99589.1"/>
    </source>
</evidence>
<evidence type="ECO:0000256" key="6">
    <source>
        <dbReference type="SAM" id="Phobius"/>
    </source>
</evidence>
<dbReference type="InterPro" id="IPR045062">
    <property type="entry name" value="Cyt_c_biogenesis_CcsA/CcmC"/>
</dbReference>
<evidence type="ECO:0000259" key="7">
    <source>
        <dbReference type="Pfam" id="PF01578"/>
    </source>
</evidence>
<keyword evidence="4 6" id="KW-1133">Transmembrane helix</keyword>
<reference evidence="8 9" key="1">
    <citation type="journal article" date="2018" name="Int. J. Syst. Evol. Microbiol.">
        <title>Zhouia spongiae sp. nov., isolated from a marine sponge.</title>
        <authorList>
            <person name="Zhuang L."/>
            <person name="Lin B."/>
            <person name="Qin F."/>
            <person name="Luo L."/>
        </authorList>
    </citation>
    <scope>NUCLEOTIDE SEQUENCE [LARGE SCALE GENOMIC DNA]</scope>
    <source>
        <strain evidence="8 9">HN-Y44</strain>
    </source>
</reference>
<dbReference type="PANTHER" id="PTHR30071:SF1">
    <property type="entry name" value="CYTOCHROME B_B6 PROTEIN-RELATED"/>
    <property type="match status" value="1"/>
</dbReference>
<protein>
    <submittedName>
        <fullName evidence="8">Cytochrome c biogenesis protein CcsA</fullName>
    </submittedName>
</protein>
<keyword evidence="2 6" id="KW-0812">Transmembrane</keyword>
<evidence type="ECO:0000256" key="1">
    <source>
        <dbReference type="ARBA" id="ARBA00004141"/>
    </source>
</evidence>
<dbReference type="Proteomes" id="UP000829476">
    <property type="component" value="Chromosome"/>
</dbReference>
<evidence type="ECO:0000256" key="2">
    <source>
        <dbReference type="ARBA" id="ARBA00022692"/>
    </source>
</evidence>
<dbReference type="InterPro" id="IPR002541">
    <property type="entry name" value="Cyt_c_assembly"/>
</dbReference>